<name>A0AA39VH35_ACESA</name>
<gene>
    <name evidence="1" type="ORF">LWI29_033423</name>
</gene>
<dbReference type="InterPro" id="IPR053334">
    <property type="entry name" value="Chloroplast_Sensor_Kinase"/>
</dbReference>
<dbReference type="PANTHER" id="PTHR48206">
    <property type="entry name" value="CHLOROPLAST SENSOR KINASE, CHLOROPLASTIC"/>
    <property type="match status" value="1"/>
</dbReference>
<organism evidence="1 2">
    <name type="scientific">Acer saccharum</name>
    <name type="common">Sugar maple</name>
    <dbReference type="NCBI Taxonomy" id="4024"/>
    <lineage>
        <taxon>Eukaryota</taxon>
        <taxon>Viridiplantae</taxon>
        <taxon>Streptophyta</taxon>
        <taxon>Embryophyta</taxon>
        <taxon>Tracheophyta</taxon>
        <taxon>Spermatophyta</taxon>
        <taxon>Magnoliopsida</taxon>
        <taxon>eudicotyledons</taxon>
        <taxon>Gunneridae</taxon>
        <taxon>Pentapetalae</taxon>
        <taxon>rosids</taxon>
        <taxon>malvids</taxon>
        <taxon>Sapindales</taxon>
        <taxon>Sapindaceae</taxon>
        <taxon>Hippocastanoideae</taxon>
        <taxon>Acereae</taxon>
        <taxon>Acer</taxon>
    </lineage>
</organism>
<dbReference type="AlphaFoldDB" id="A0AA39VH35"/>
<dbReference type="Proteomes" id="UP001168877">
    <property type="component" value="Unassembled WGS sequence"/>
</dbReference>
<dbReference type="EMBL" id="JAUESC010000385">
    <property type="protein sequence ID" value="KAK0579912.1"/>
    <property type="molecule type" value="Genomic_DNA"/>
</dbReference>
<sequence>MLLAVVSHLSLRFPSPRTSVAASVSHSADRPANPSNLALVQVVSEHRAVVFPMVKHPFLVGFLVAELLRMEIDMSGSEGHDLIRTQCPEEAYALPLLSDKNSSLEIESFDNKRMRMYKLTSEQRSNAINKCQSLAMAYVIVQFVA</sequence>
<evidence type="ECO:0000313" key="1">
    <source>
        <dbReference type="EMBL" id="KAK0579912.1"/>
    </source>
</evidence>
<reference evidence="1" key="1">
    <citation type="journal article" date="2022" name="Plant J.">
        <title>Strategies of tolerance reflected in two North American maple genomes.</title>
        <authorList>
            <person name="McEvoy S.L."/>
            <person name="Sezen U.U."/>
            <person name="Trouern-Trend A."/>
            <person name="McMahon S.M."/>
            <person name="Schaberg P.G."/>
            <person name="Yang J."/>
            <person name="Wegrzyn J.L."/>
            <person name="Swenson N.G."/>
        </authorList>
    </citation>
    <scope>NUCLEOTIDE SEQUENCE</scope>
    <source>
        <strain evidence="1">NS2018</strain>
    </source>
</reference>
<comment type="caution">
    <text evidence="1">The sequence shown here is derived from an EMBL/GenBank/DDBJ whole genome shotgun (WGS) entry which is preliminary data.</text>
</comment>
<proteinExistence type="predicted"/>
<evidence type="ECO:0000313" key="2">
    <source>
        <dbReference type="Proteomes" id="UP001168877"/>
    </source>
</evidence>
<accession>A0AA39VH35</accession>
<protein>
    <submittedName>
        <fullName evidence="1">Uncharacterized protein</fullName>
    </submittedName>
</protein>
<reference evidence="1" key="2">
    <citation type="submission" date="2023-06" db="EMBL/GenBank/DDBJ databases">
        <authorList>
            <person name="Swenson N.G."/>
            <person name="Wegrzyn J.L."/>
            <person name="Mcevoy S.L."/>
        </authorList>
    </citation>
    <scope>NUCLEOTIDE SEQUENCE</scope>
    <source>
        <strain evidence="1">NS2018</strain>
        <tissue evidence="1">Leaf</tissue>
    </source>
</reference>
<dbReference type="PANTHER" id="PTHR48206:SF1">
    <property type="entry name" value="CHLOROPLAST SENSOR KINASE, CHLOROPLASTIC"/>
    <property type="match status" value="1"/>
</dbReference>
<keyword evidence="2" id="KW-1185">Reference proteome</keyword>